<dbReference type="InterPro" id="IPR000620">
    <property type="entry name" value="EamA_dom"/>
</dbReference>
<evidence type="ECO:0000313" key="10">
    <source>
        <dbReference type="Proteomes" id="UP000754226"/>
    </source>
</evidence>
<evidence type="ECO:0000256" key="7">
    <source>
        <dbReference type="SAM" id="Phobius"/>
    </source>
</evidence>
<accession>A0A943EEV5</accession>
<feature type="transmembrane region" description="Helical" evidence="7">
    <location>
        <begin position="153"/>
        <end position="175"/>
    </location>
</feature>
<comment type="subcellular location">
    <subcellularLocation>
        <location evidence="1">Cell membrane</location>
        <topology evidence="1">Multi-pass membrane protein</topology>
    </subcellularLocation>
</comment>
<feature type="transmembrane region" description="Helical" evidence="7">
    <location>
        <begin position="37"/>
        <end position="55"/>
    </location>
</feature>
<keyword evidence="4 7" id="KW-0812">Transmembrane</keyword>
<evidence type="ECO:0000256" key="6">
    <source>
        <dbReference type="ARBA" id="ARBA00023136"/>
    </source>
</evidence>
<comment type="similarity">
    <text evidence="2">Belongs to the EamA transporter family.</text>
</comment>
<feature type="transmembrane region" description="Helical" evidence="7">
    <location>
        <begin position="187"/>
        <end position="208"/>
    </location>
</feature>
<comment type="caution">
    <text evidence="9">The sequence shown here is derived from an EMBL/GenBank/DDBJ whole genome shotgun (WGS) entry which is preliminary data.</text>
</comment>
<keyword evidence="5 7" id="KW-1133">Transmembrane helix</keyword>
<dbReference type="Pfam" id="PF00892">
    <property type="entry name" value="EamA"/>
    <property type="match status" value="2"/>
</dbReference>
<dbReference type="InterPro" id="IPR050638">
    <property type="entry name" value="AA-Vitamin_Transporters"/>
</dbReference>
<dbReference type="AlphaFoldDB" id="A0A943EEV5"/>
<feature type="transmembrane region" description="Helical" evidence="7">
    <location>
        <begin position="76"/>
        <end position="94"/>
    </location>
</feature>
<dbReference type="PANTHER" id="PTHR32322:SF18">
    <property type="entry name" value="S-ADENOSYLMETHIONINE_S-ADENOSYLHOMOCYSTEINE TRANSPORTER"/>
    <property type="match status" value="1"/>
</dbReference>
<evidence type="ECO:0000256" key="1">
    <source>
        <dbReference type="ARBA" id="ARBA00004651"/>
    </source>
</evidence>
<evidence type="ECO:0000256" key="3">
    <source>
        <dbReference type="ARBA" id="ARBA00022475"/>
    </source>
</evidence>
<proteinExistence type="inferred from homology"/>
<keyword evidence="6 7" id="KW-0472">Membrane</keyword>
<dbReference type="EMBL" id="JAGZCZ010000008">
    <property type="protein sequence ID" value="MBS5520128.1"/>
    <property type="molecule type" value="Genomic_DNA"/>
</dbReference>
<feature type="domain" description="EamA" evidence="8">
    <location>
        <begin position="5"/>
        <end position="145"/>
    </location>
</feature>
<dbReference type="Proteomes" id="UP000754226">
    <property type="component" value="Unassembled WGS sequence"/>
</dbReference>
<organism evidence="9 10">
    <name type="scientific">Acidaminococcus intestini</name>
    <dbReference type="NCBI Taxonomy" id="187327"/>
    <lineage>
        <taxon>Bacteria</taxon>
        <taxon>Bacillati</taxon>
        <taxon>Bacillota</taxon>
        <taxon>Negativicutes</taxon>
        <taxon>Acidaminococcales</taxon>
        <taxon>Acidaminococcaceae</taxon>
        <taxon>Acidaminococcus</taxon>
    </lineage>
</organism>
<evidence type="ECO:0000256" key="2">
    <source>
        <dbReference type="ARBA" id="ARBA00007362"/>
    </source>
</evidence>
<feature type="domain" description="EamA" evidence="8">
    <location>
        <begin position="158"/>
        <end position="291"/>
    </location>
</feature>
<feature type="transmembrane region" description="Helical" evidence="7">
    <location>
        <begin position="214"/>
        <end position="237"/>
    </location>
</feature>
<dbReference type="InterPro" id="IPR037185">
    <property type="entry name" value="EmrE-like"/>
</dbReference>
<reference evidence="9" key="1">
    <citation type="submission" date="2021-02" db="EMBL/GenBank/DDBJ databases">
        <title>Infant gut strain persistence is associated with maternal origin, phylogeny, and functional potential including surface adhesion and iron acquisition.</title>
        <authorList>
            <person name="Lou Y.C."/>
        </authorList>
    </citation>
    <scope>NUCLEOTIDE SEQUENCE</scope>
    <source>
        <strain evidence="9">L3_106_000M1_dasL3_106_000M1_concoct_15</strain>
    </source>
</reference>
<feature type="transmembrane region" description="Helical" evidence="7">
    <location>
        <begin position="130"/>
        <end position="147"/>
    </location>
</feature>
<protein>
    <submittedName>
        <fullName evidence="9">EamA family transporter</fullName>
    </submittedName>
</protein>
<dbReference type="PANTHER" id="PTHR32322">
    <property type="entry name" value="INNER MEMBRANE TRANSPORTER"/>
    <property type="match status" value="1"/>
</dbReference>
<feature type="transmembrane region" description="Helical" evidence="7">
    <location>
        <begin position="274"/>
        <end position="292"/>
    </location>
</feature>
<evidence type="ECO:0000259" key="8">
    <source>
        <dbReference type="Pfam" id="PF00892"/>
    </source>
</evidence>
<dbReference type="SUPFAM" id="SSF103481">
    <property type="entry name" value="Multidrug resistance efflux transporter EmrE"/>
    <property type="match status" value="2"/>
</dbReference>
<gene>
    <name evidence="9" type="ORF">KHX13_07365</name>
</gene>
<feature type="transmembrane region" description="Helical" evidence="7">
    <location>
        <begin position="100"/>
        <end position="118"/>
    </location>
</feature>
<sequence>MTQTMGTLIVLLSTGMWGISGVCGQYLFEHTQIDSTWLIAVRQILAGLIYMMVIIQRGKEPLFAIFRAKRQTFWEMLFFTLGLLGSQYGFYYAIKLSNAPTATVLIYTAPVFVVLQQVLMQHRPVEKKEVVGIFTALLGVFLVSTHGSPTNLVISPAALFWAILSAIAMTLYTVAPAHILKEYSSPYLMGWGQLLSGLVLLPLCSPFHSGVENWTFISMGAMGYIIVFGTVVPFLMYFGGLKVIGPVKASLISCSEPLCSVLFSVVFLGTFLALPDYLGVICIVGTVVMLSLK</sequence>
<keyword evidence="3" id="KW-1003">Cell membrane</keyword>
<evidence type="ECO:0000256" key="4">
    <source>
        <dbReference type="ARBA" id="ARBA00022692"/>
    </source>
</evidence>
<name>A0A943EEV5_9FIRM</name>
<evidence type="ECO:0000256" key="5">
    <source>
        <dbReference type="ARBA" id="ARBA00022989"/>
    </source>
</evidence>
<evidence type="ECO:0000313" key="9">
    <source>
        <dbReference type="EMBL" id="MBS5520128.1"/>
    </source>
</evidence>
<dbReference type="GO" id="GO:0005886">
    <property type="term" value="C:plasma membrane"/>
    <property type="evidence" value="ECO:0007669"/>
    <property type="project" value="UniProtKB-SubCell"/>
</dbReference>